<dbReference type="Pfam" id="PF00069">
    <property type="entry name" value="Pkinase"/>
    <property type="match status" value="1"/>
</dbReference>
<sequence length="576" mass="61673">MTNHGGRADEPTSYGLQPPGAPAAFGAPTNPYSGQFAAPNGMNGVNGANSTYQPTAHHTPPPPPQPASPQGTDGTGVVRRIGGRYRLVSRLGHGGMGTVWKARDEVVDRDVAVKEPRVPDHLPESMRQTVYQRMQREARAAARIDHPSVVTVHDVVIEDGRPWIVMELVRGRSLADRLAEGTLDPRETARIGLSVLGALSAAHAAGVLHRDVKPDNVLIGPDERVVLTDFGIAQIEGEQGLTETGAFVGSPEFVAPERVLGQVPGPESDLWSLGVVLYAAVEGVSPFRRTNTPATLQSILSAEPQTPSRGSGALGTLVMQLLRKDPAARPTSAEARQTLESVARPTAPQPTAFAPPAASGTGSRWVPPVLQGNRKAQWGLGGGVLALGVAVALLIVNPFAVGPAIPLHWKVREEPEIVRASLAVPEDYIKTTDADKGWVGFSDPSGVFIIYLTRASEEPKPGSSEKKPDIGSADAEADKLKAYYEGGTASGINDPVAKKNKAAYQGMDSAEVQTVYRRSGSDEADPKRLIRTQIIVNKDRNVSWQLEVRMPEKGESRKDGDKLFENVRQYLKLQEK</sequence>
<dbReference type="InterPro" id="IPR008271">
    <property type="entry name" value="Ser/Thr_kinase_AS"/>
</dbReference>
<evidence type="ECO:0000259" key="9">
    <source>
        <dbReference type="PROSITE" id="PS50011"/>
    </source>
</evidence>
<keyword evidence="11" id="KW-1185">Reference proteome</keyword>
<evidence type="ECO:0000256" key="4">
    <source>
        <dbReference type="ARBA" id="ARBA00022741"/>
    </source>
</evidence>
<evidence type="ECO:0000256" key="7">
    <source>
        <dbReference type="PROSITE-ProRule" id="PRU10141"/>
    </source>
</evidence>
<feature type="region of interest" description="Disordered" evidence="8">
    <location>
        <begin position="341"/>
        <end position="360"/>
    </location>
</feature>
<evidence type="ECO:0000256" key="1">
    <source>
        <dbReference type="ARBA" id="ARBA00012513"/>
    </source>
</evidence>
<dbReference type="PANTHER" id="PTHR43289">
    <property type="entry name" value="MITOGEN-ACTIVATED PROTEIN KINASE KINASE KINASE 20-RELATED"/>
    <property type="match status" value="1"/>
</dbReference>
<dbReference type="PROSITE" id="PS00107">
    <property type="entry name" value="PROTEIN_KINASE_ATP"/>
    <property type="match status" value="1"/>
</dbReference>
<dbReference type="InterPro" id="IPR011009">
    <property type="entry name" value="Kinase-like_dom_sf"/>
</dbReference>
<dbReference type="GeneID" id="91570970"/>
<dbReference type="PROSITE" id="PS50011">
    <property type="entry name" value="PROTEIN_KINASE_DOM"/>
    <property type="match status" value="1"/>
</dbReference>
<dbReference type="EMBL" id="JAGIOH010000001">
    <property type="protein sequence ID" value="MBP2404626.1"/>
    <property type="molecule type" value="Genomic_DNA"/>
</dbReference>
<evidence type="ECO:0000256" key="6">
    <source>
        <dbReference type="ARBA" id="ARBA00022840"/>
    </source>
</evidence>
<keyword evidence="5" id="KW-0418">Kinase</keyword>
<protein>
    <recommendedName>
        <fullName evidence="1">non-specific serine/threonine protein kinase</fullName>
        <ecNumber evidence="1">2.7.11.1</ecNumber>
    </recommendedName>
</protein>
<evidence type="ECO:0000256" key="3">
    <source>
        <dbReference type="ARBA" id="ARBA00022679"/>
    </source>
</evidence>
<proteinExistence type="predicted"/>
<keyword evidence="4 7" id="KW-0547">Nucleotide-binding</keyword>
<evidence type="ECO:0000256" key="5">
    <source>
        <dbReference type="ARBA" id="ARBA00022777"/>
    </source>
</evidence>
<organism evidence="10 11">
    <name type="scientific">Streptomyces syringium</name>
    <dbReference type="NCBI Taxonomy" id="76729"/>
    <lineage>
        <taxon>Bacteria</taxon>
        <taxon>Bacillati</taxon>
        <taxon>Actinomycetota</taxon>
        <taxon>Actinomycetes</taxon>
        <taxon>Kitasatosporales</taxon>
        <taxon>Streptomycetaceae</taxon>
        <taxon>Streptomyces</taxon>
    </lineage>
</organism>
<dbReference type="PROSITE" id="PS00108">
    <property type="entry name" value="PROTEIN_KINASE_ST"/>
    <property type="match status" value="1"/>
</dbReference>
<dbReference type="RefSeq" id="WP_209516306.1">
    <property type="nucleotide sequence ID" value="NZ_JAGIOH010000001.1"/>
</dbReference>
<feature type="region of interest" description="Disordered" evidence="8">
    <location>
        <begin position="1"/>
        <end position="77"/>
    </location>
</feature>
<accession>A0ABS4Y769</accession>
<reference evidence="10 11" key="1">
    <citation type="submission" date="2021-03" db="EMBL/GenBank/DDBJ databases">
        <title>Sequencing the genomes of 1000 actinobacteria strains.</title>
        <authorList>
            <person name="Klenk H.-P."/>
        </authorList>
    </citation>
    <scope>NUCLEOTIDE SEQUENCE [LARGE SCALE GENOMIC DNA]</scope>
    <source>
        <strain evidence="10 11">DSM 41480</strain>
    </source>
</reference>
<keyword evidence="2" id="KW-0723">Serine/threonine-protein kinase</keyword>
<evidence type="ECO:0000256" key="2">
    <source>
        <dbReference type="ARBA" id="ARBA00022527"/>
    </source>
</evidence>
<feature type="domain" description="Protein kinase" evidence="9">
    <location>
        <begin position="85"/>
        <end position="342"/>
    </location>
</feature>
<dbReference type="InterPro" id="IPR000719">
    <property type="entry name" value="Prot_kinase_dom"/>
</dbReference>
<keyword evidence="3 10" id="KW-0808">Transferase</keyword>
<evidence type="ECO:0000313" key="10">
    <source>
        <dbReference type="EMBL" id="MBP2404626.1"/>
    </source>
</evidence>
<feature type="binding site" evidence="7">
    <location>
        <position position="114"/>
    </location>
    <ligand>
        <name>ATP</name>
        <dbReference type="ChEBI" id="CHEBI:30616"/>
    </ligand>
</feature>
<dbReference type="Gene3D" id="1.10.510.10">
    <property type="entry name" value="Transferase(Phosphotransferase) domain 1"/>
    <property type="match status" value="1"/>
</dbReference>
<dbReference type="Gene3D" id="3.30.200.20">
    <property type="entry name" value="Phosphorylase Kinase, domain 1"/>
    <property type="match status" value="1"/>
</dbReference>
<dbReference type="GO" id="GO:0016740">
    <property type="term" value="F:transferase activity"/>
    <property type="evidence" value="ECO:0007669"/>
    <property type="project" value="UniProtKB-KW"/>
</dbReference>
<dbReference type="EC" id="2.7.11.1" evidence="1"/>
<dbReference type="SUPFAM" id="SSF56112">
    <property type="entry name" value="Protein kinase-like (PK-like)"/>
    <property type="match status" value="1"/>
</dbReference>
<feature type="compositionally biased region" description="Low complexity" evidence="8">
    <location>
        <begin position="345"/>
        <end position="358"/>
    </location>
</feature>
<evidence type="ECO:0000256" key="8">
    <source>
        <dbReference type="SAM" id="MobiDB-lite"/>
    </source>
</evidence>
<dbReference type="Proteomes" id="UP001519291">
    <property type="component" value="Unassembled WGS sequence"/>
</dbReference>
<comment type="caution">
    <text evidence="10">The sequence shown here is derived from an EMBL/GenBank/DDBJ whole genome shotgun (WGS) entry which is preliminary data.</text>
</comment>
<keyword evidence="6 7" id="KW-0067">ATP-binding</keyword>
<gene>
    <name evidence="10" type="ORF">JO379_004095</name>
</gene>
<dbReference type="CDD" id="cd14014">
    <property type="entry name" value="STKc_PknB_like"/>
    <property type="match status" value="1"/>
</dbReference>
<feature type="compositionally biased region" description="Basic and acidic residues" evidence="8">
    <location>
        <begin position="1"/>
        <end position="10"/>
    </location>
</feature>
<dbReference type="SMART" id="SM00220">
    <property type="entry name" value="S_TKc"/>
    <property type="match status" value="1"/>
</dbReference>
<dbReference type="PANTHER" id="PTHR43289:SF6">
    <property type="entry name" value="SERINE_THREONINE-PROTEIN KINASE NEKL-3"/>
    <property type="match status" value="1"/>
</dbReference>
<dbReference type="InterPro" id="IPR017441">
    <property type="entry name" value="Protein_kinase_ATP_BS"/>
</dbReference>
<evidence type="ECO:0000313" key="11">
    <source>
        <dbReference type="Proteomes" id="UP001519291"/>
    </source>
</evidence>
<name>A0ABS4Y769_9ACTN</name>